<reference evidence="1 2" key="1">
    <citation type="submission" date="2024-02" db="EMBL/GenBank/DDBJ databases">
        <title>Draft genome sequence of Collimonas sp. strain H4R21, an effective mineral-weathering bacterial strain isolated from the beech rhizosphere.</title>
        <authorList>
            <person name="Morin E."/>
            <person name="Uroz S."/>
            <person name="Leveau J.H.J."/>
            <person name="Kumar R."/>
            <person name="Rey M.W."/>
            <person name="Pham J."/>
        </authorList>
    </citation>
    <scope>NUCLEOTIDE SEQUENCE [LARGE SCALE GENOMIC DNA]</scope>
    <source>
        <strain evidence="1 2">H4R21</strain>
    </source>
</reference>
<name>A0ABU9PTB0_9BURK</name>
<evidence type="ECO:0008006" key="3">
    <source>
        <dbReference type="Google" id="ProtNLM"/>
    </source>
</evidence>
<proteinExistence type="predicted"/>
<evidence type="ECO:0000313" key="2">
    <source>
        <dbReference type="Proteomes" id="UP001495910"/>
    </source>
</evidence>
<protein>
    <recommendedName>
        <fullName evidence="3">Antitoxin Xre/MbcA/ParS-like toxin-binding domain-containing protein</fullName>
    </recommendedName>
</protein>
<dbReference type="RefSeq" id="WP_342828840.1">
    <property type="nucleotide sequence ID" value="NZ_JBANDC010000004.1"/>
</dbReference>
<dbReference type="Proteomes" id="UP001495910">
    <property type="component" value="Unassembled WGS sequence"/>
</dbReference>
<dbReference type="EMBL" id="JBANDC010000004">
    <property type="protein sequence ID" value="MEM4987221.1"/>
    <property type="molecule type" value="Genomic_DNA"/>
</dbReference>
<accession>A0ABU9PTB0</accession>
<organism evidence="1 2">
    <name type="scientific">Collimonas rhizosphaerae</name>
    <dbReference type="NCBI Taxonomy" id="3126357"/>
    <lineage>
        <taxon>Bacteria</taxon>
        <taxon>Pseudomonadati</taxon>
        <taxon>Pseudomonadota</taxon>
        <taxon>Betaproteobacteria</taxon>
        <taxon>Burkholderiales</taxon>
        <taxon>Oxalobacteraceae</taxon>
        <taxon>Collimonas</taxon>
    </lineage>
</organism>
<sequence length="220" mass="25040">MFSSQFLSSYYFFSSAVWTFRDIGQADSSTSGNKAVVDAFKKATSSMSKQDRATFIEYMQWLSAEPARFERERRERDIAELEADDRVAKSGGQLIDKGRIISAIDFLARTGMTEDVLALKVSERRIFKIPDWVDVVWSEEYYPAFFADSQYDLGMLETISQALRDADGVRKYRFFTSPDLELDGKAPLDILAEGNLERVLLAAKGFRKLTRRASSINMGR</sequence>
<evidence type="ECO:0000313" key="1">
    <source>
        <dbReference type="EMBL" id="MEM4987221.1"/>
    </source>
</evidence>
<keyword evidence="2" id="KW-1185">Reference proteome</keyword>
<gene>
    <name evidence="1" type="ORF">V8G57_07440</name>
</gene>
<comment type="caution">
    <text evidence="1">The sequence shown here is derived from an EMBL/GenBank/DDBJ whole genome shotgun (WGS) entry which is preliminary data.</text>
</comment>